<proteinExistence type="inferred from homology"/>
<dbReference type="GO" id="GO:0005737">
    <property type="term" value="C:cytoplasm"/>
    <property type="evidence" value="ECO:0007669"/>
    <property type="project" value="TreeGrafter"/>
</dbReference>
<dbReference type="InterPro" id="IPR007471">
    <property type="entry name" value="N-end_Aminoacyl_Trfase_N"/>
</dbReference>
<dbReference type="InterPro" id="IPR030700">
    <property type="entry name" value="N-end_Aminoacyl_Trfase"/>
</dbReference>
<feature type="compositionally biased region" description="Pro residues" evidence="5">
    <location>
        <begin position="432"/>
        <end position="442"/>
    </location>
</feature>
<dbReference type="EC" id="2.3.2.8" evidence="2"/>
<dbReference type="GO" id="GO:0004057">
    <property type="term" value="F:arginyl-tRNA--protein transferase activity"/>
    <property type="evidence" value="ECO:0007669"/>
    <property type="project" value="UniProtKB-EC"/>
</dbReference>
<feature type="domain" description="N-end rule aminoacyl transferase C-terminal" evidence="7">
    <location>
        <begin position="175"/>
        <end position="273"/>
    </location>
</feature>
<name>A0A5A8CFQ7_CAFRO</name>
<sequence length="586" mass="64201">MDQLSFAPWSRPAGTGLEADAAAGIPASTAVRQHSLILPYAEQQAQCTYCHASPTGRISYGMTSNRLSADVYDQMLERGWMRSGTFSYRPANHHPECCCPNLGIKLNVARFEAARSHRKALRQWRSLLEGKQPLRARPWSARSVSGIQQKACPDSVFEVWDRPPWELGPAAAEGWDLRFGYGTFMVRYEVDGCLACFSVIDVLPTRVASVYLCYNPDLRHLQWGHITALREIALTDRLRRVSPALRWFDLNFIVPQCSRMDYKAEYKPSLLLCPYTHKWVPLTKERLSLAGAARHGPLADAPASGREGGPDPAPRQGDHDNDHDVAGDHDHDHDAAAAPCDPDSNAERFDHPAGDMAVAARLEALFAVALPQGTDVVGAWAGDLRLVTLARAQPAPAGSLMALAEAAQEAVLADLDRERQLPGVPVAALPLPRLPPPPGPTPPKREVTLPEPRRRQWPEGSAARRVAETASPAERTPPPPAGFAMVHVSGTDQYLDSRDISRVAKEAMDRLLPELRCLLSPRLEARMLIDPRGVMHFARLDRQLAERLAAQAAEAAEEQRRLAAQSARVSPVSAMLEPGESSDSSG</sequence>
<feature type="compositionally biased region" description="Basic and acidic residues" evidence="5">
    <location>
        <begin position="316"/>
        <end position="335"/>
    </location>
</feature>
<feature type="region of interest" description="Disordered" evidence="5">
    <location>
        <begin position="295"/>
        <end position="349"/>
    </location>
</feature>
<dbReference type="Pfam" id="PF04376">
    <property type="entry name" value="ATE_N"/>
    <property type="match status" value="1"/>
</dbReference>
<accession>A0A5A8CFQ7</accession>
<evidence type="ECO:0000313" key="9">
    <source>
        <dbReference type="Proteomes" id="UP000324907"/>
    </source>
</evidence>
<gene>
    <name evidence="8" type="ORF">FNF28_07129</name>
</gene>
<organism evidence="8 9">
    <name type="scientific">Cafeteria roenbergensis</name>
    <name type="common">Marine flagellate</name>
    <dbReference type="NCBI Taxonomy" id="33653"/>
    <lineage>
        <taxon>Eukaryota</taxon>
        <taxon>Sar</taxon>
        <taxon>Stramenopiles</taxon>
        <taxon>Bigyra</taxon>
        <taxon>Opalozoa</taxon>
        <taxon>Bicosoecida</taxon>
        <taxon>Cafeteriaceae</taxon>
        <taxon>Cafeteria</taxon>
    </lineage>
</organism>
<evidence type="ECO:0000313" key="8">
    <source>
        <dbReference type="EMBL" id="KAA0151509.1"/>
    </source>
</evidence>
<evidence type="ECO:0000256" key="1">
    <source>
        <dbReference type="ARBA" id="ARBA00009991"/>
    </source>
</evidence>
<protein>
    <recommendedName>
        <fullName evidence="2">arginyltransferase</fullName>
        <ecNumber evidence="2">2.3.2.8</ecNumber>
    </recommendedName>
</protein>
<reference evidence="8 9" key="1">
    <citation type="submission" date="2019-07" db="EMBL/GenBank/DDBJ databases">
        <title>Genomes of Cafeteria roenbergensis.</title>
        <authorList>
            <person name="Fischer M.G."/>
            <person name="Hackl T."/>
            <person name="Roman M."/>
        </authorList>
    </citation>
    <scope>NUCLEOTIDE SEQUENCE [LARGE SCALE GENOMIC DNA]</scope>
    <source>
        <strain evidence="8 9">RCC970-E3</strain>
    </source>
</reference>
<evidence type="ECO:0000256" key="5">
    <source>
        <dbReference type="SAM" id="MobiDB-lite"/>
    </source>
</evidence>
<dbReference type="InterPro" id="IPR007472">
    <property type="entry name" value="N-end_Aminoacyl_Trfase_C"/>
</dbReference>
<feature type="region of interest" description="Disordered" evidence="5">
    <location>
        <begin position="562"/>
        <end position="586"/>
    </location>
</feature>
<evidence type="ECO:0000259" key="6">
    <source>
        <dbReference type="Pfam" id="PF04376"/>
    </source>
</evidence>
<comment type="caution">
    <text evidence="8">The sequence shown here is derived from an EMBL/GenBank/DDBJ whole genome shotgun (WGS) entry which is preliminary data.</text>
</comment>
<keyword evidence="4" id="KW-0012">Acyltransferase</keyword>
<comment type="similarity">
    <text evidence="1">Belongs to the R-transferase family.</text>
</comment>
<feature type="region of interest" description="Disordered" evidence="5">
    <location>
        <begin position="427"/>
        <end position="481"/>
    </location>
</feature>
<evidence type="ECO:0000256" key="2">
    <source>
        <dbReference type="ARBA" id="ARBA00012025"/>
    </source>
</evidence>
<feature type="domain" description="N-end aminoacyl transferase N-terminal" evidence="6">
    <location>
        <begin position="46"/>
        <end position="119"/>
    </location>
</feature>
<keyword evidence="3" id="KW-0808">Transferase</keyword>
<feature type="compositionally biased region" description="Basic and acidic residues" evidence="5">
    <location>
        <begin position="443"/>
        <end position="457"/>
    </location>
</feature>
<dbReference type="Pfam" id="PF04377">
    <property type="entry name" value="ATE_C"/>
    <property type="match status" value="1"/>
</dbReference>
<dbReference type="AlphaFoldDB" id="A0A5A8CFQ7"/>
<evidence type="ECO:0000256" key="3">
    <source>
        <dbReference type="ARBA" id="ARBA00022679"/>
    </source>
</evidence>
<evidence type="ECO:0000256" key="4">
    <source>
        <dbReference type="ARBA" id="ARBA00023315"/>
    </source>
</evidence>
<dbReference type="Proteomes" id="UP000324907">
    <property type="component" value="Unassembled WGS sequence"/>
</dbReference>
<dbReference type="PANTHER" id="PTHR21367:SF1">
    <property type="entry name" value="ARGINYL-TRNA--PROTEIN TRANSFERASE 1"/>
    <property type="match status" value="1"/>
</dbReference>
<dbReference type="PANTHER" id="PTHR21367">
    <property type="entry name" value="ARGININE-TRNA-PROTEIN TRANSFERASE 1"/>
    <property type="match status" value="1"/>
</dbReference>
<dbReference type="EMBL" id="VLTL01000217">
    <property type="protein sequence ID" value="KAA0151509.1"/>
    <property type="molecule type" value="Genomic_DNA"/>
</dbReference>
<evidence type="ECO:0000259" key="7">
    <source>
        <dbReference type="Pfam" id="PF04377"/>
    </source>
</evidence>